<dbReference type="Gene3D" id="3.30.428.10">
    <property type="entry name" value="HIT-like"/>
    <property type="match status" value="1"/>
</dbReference>
<dbReference type="PIRSF" id="PIRSF000714">
    <property type="entry name" value="HIT"/>
    <property type="match status" value="1"/>
</dbReference>
<sequence>MGFALHPDFEGTSHLIGELELCHVRLHDDARFPWLILIPRRYGARDLVDLLPGDQARLMQEIAVASEAVRAVGTDRGPVEKLNVAALGTVTPQLHVHVIGRRSDDAAWPRPVWGVGQAEPWRDRAADAVERFRAALGLTAG</sequence>
<keyword evidence="4" id="KW-1185">Reference proteome</keyword>
<dbReference type="InterPro" id="IPR011146">
    <property type="entry name" value="HIT-like"/>
</dbReference>
<dbReference type="RefSeq" id="WP_302109546.1">
    <property type="nucleotide sequence ID" value="NZ_JAUKTR010000002.1"/>
</dbReference>
<dbReference type="SUPFAM" id="SSF54197">
    <property type="entry name" value="HIT-like"/>
    <property type="match status" value="1"/>
</dbReference>
<evidence type="ECO:0000256" key="1">
    <source>
        <dbReference type="PROSITE-ProRule" id="PRU00464"/>
    </source>
</evidence>
<dbReference type="EMBL" id="JAUKTR010000002">
    <property type="protein sequence ID" value="MDO1559123.1"/>
    <property type="molecule type" value="Genomic_DNA"/>
</dbReference>
<evidence type="ECO:0000313" key="3">
    <source>
        <dbReference type="EMBL" id="MDO1559123.1"/>
    </source>
</evidence>
<comment type="caution">
    <text evidence="3">The sequence shown here is derived from an EMBL/GenBank/DDBJ whole genome shotgun (WGS) entry which is preliminary data.</text>
</comment>
<dbReference type="Pfam" id="PF01230">
    <property type="entry name" value="HIT"/>
    <property type="match status" value="1"/>
</dbReference>
<evidence type="ECO:0000259" key="2">
    <source>
        <dbReference type="PROSITE" id="PS51084"/>
    </source>
</evidence>
<evidence type="ECO:0000313" key="4">
    <source>
        <dbReference type="Proteomes" id="UP001169063"/>
    </source>
</evidence>
<dbReference type="PROSITE" id="PS51084">
    <property type="entry name" value="HIT_2"/>
    <property type="match status" value="1"/>
</dbReference>
<name>A0ABT8SKM8_9CAUL</name>
<protein>
    <submittedName>
        <fullName evidence="3">HIT domain-containing protein</fullName>
    </submittedName>
</protein>
<proteinExistence type="predicted"/>
<accession>A0ABT8SKM8</accession>
<dbReference type="InterPro" id="IPR036265">
    <property type="entry name" value="HIT-like_sf"/>
</dbReference>
<reference evidence="3" key="1">
    <citation type="submission" date="2023-07" db="EMBL/GenBank/DDBJ databases">
        <title>Brevundimonas soil sp. nov., isolated from the soil of chemical plant.</title>
        <authorList>
            <person name="Wu N."/>
        </authorList>
    </citation>
    <scope>NUCLEOTIDE SEQUENCE</scope>
    <source>
        <strain evidence="3">XZ-24</strain>
    </source>
</reference>
<feature type="domain" description="HIT" evidence="2">
    <location>
        <begin position="35"/>
        <end position="108"/>
    </location>
</feature>
<dbReference type="Proteomes" id="UP001169063">
    <property type="component" value="Unassembled WGS sequence"/>
</dbReference>
<comment type="caution">
    <text evidence="1">Lacks conserved residue(s) required for the propagation of feature annotation.</text>
</comment>
<organism evidence="3 4">
    <name type="scientific">Peiella sedimenti</name>
    <dbReference type="NCBI Taxonomy" id="3061083"/>
    <lineage>
        <taxon>Bacteria</taxon>
        <taxon>Pseudomonadati</taxon>
        <taxon>Pseudomonadota</taxon>
        <taxon>Alphaproteobacteria</taxon>
        <taxon>Caulobacterales</taxon>
        <taxon>Caulobacteraceae</taxon>
        <taxon>Peiella</taxon>
    </lineage>
</organism>
<gene>
    <name evidence="3" type="ORF">Q0812_06740</name>
</gene>
<dbReference type="InterPro" id="IPR026026">
    <property type="entry name" value="HIT_Hint"/>
</dbReference>